<dbReference type="NCBIfam" id="TIGR00501">
    <property type="entry name" value="met_pdase_II"/>
    <property type="match status" value="1"/>
</dbReference>
<dbReference type="PANTHER" id="PTHR45777">
    <property type="entry name" value="METHIONINE AMINOPEPTIDASE 2"/>
    <property type="match status" value="1"/>
</dbReference>
<gene>
    <name evidence="8" type="primary">map</name>
    <name evidence="11" type="ORF">AKJ50_01660</name>
</gene>
<dbReference type="InterPro" id="IPR002468">
    <property type="entry name" value="Pept_M24A_MAP2"/>
</dbReference>
<dbReference type="Gene3D" id="1.10.10.10">
    <property type="entry name" value="Winged helix-like DNA-binding domain superfamily/Winged helix DNA-binding domain"/>
    <property type="match status" value="1"/>
</dbReference>
<evidence type="ECO:0000256" key="1">
    <source>
        <dbReference type="ARBA" id="ARBA00000294"/>
    </source>
</evidence>
<name>A0A133VFG9_9EURY</name>
<dbReference type="GO" id="GO:0046872">
    <property type="term" value="F:metal ion binding"/>
    <property type="evidence" value="ECO:0007669"/>
    <property type="project" value="UniProtKB-UniRule"/>
</dbReference>
<comment type="subunit">
    <text evidence="8">Monomer.</text>
</comment>
<dbReference type="AlphaFoldDB" id="A0A133VFG9"/>
<feature type="binding site" evidence="8">
    <location>
        <position position="89"/>
    </location>
    <ligand>
        <name>a divalent metal cation</name>
        <dbReference type="ChEBI" id="CHEBI:60240"/>
        <label>1</label>
    </ligand>
</feature>
<keyword evidence="4 8" id="KW-0031">Aminopeptidase</keyword>
<dbReference type="SUPFAM" id="SSF46785">
    <property type="entry name" value="Winged helix' DNA-binding domain"/>
    <property type="match status" value="1"/>
</dbReference>
<dbReference type="EMBL" id="LHYD01000030">
    <property type="protein sequence ID" value="KXB05167.1"/>
    <property type="molecule type" value="Genomic_DNA"/>
</dbReference>
<evidence type="ECO:0000256" key="2">
    <source>
        <dbReference type="ARBA" id="ARBA00001936"/>
    </source>
</evidence>
<dbReference type="PATRIC" id="fig|1698279.3.peg.233"/>
<protein>
    <recommendedName>
        <fullName evidence="8 9">Methionine aminopeptidase</fullName>
        <shortName evidence="8">MAP</shortName>
        <shortName evidence="8">MetAP</shortName>
        <ecNumber evidence="8 9">3.4.11.18</ecNumber>
    </recommendedName>
    <alternativeName>
        <fullName evidence="8">Peptidase M</fullName>
    </alternativeName>
</protein>
<evidence type="ECO:0000256" key="9">
    <source>
        <dbReference type="RuleBase" id="RU003653"/>
    </source>
</evidence>
<dbReference type="Gene3D" id="3.90.230.10">
    <property type="entry name" value="Creatinase/methionine aminopeptidase superfamily"/>
    <property type="match status" value="1"/>
</dbReference>
<evidence type="ECO:0000256" key="5">
    <source>
        <dbReference type="ARBA" id="ARBA00022670"/>
    </source>
</evidence>
<evidence type="ECO:0000256" key="6">
    <source>
        <dbReference type="ARBA" id="ARBA00022723"/>
    </source>
</evidence>
<proteinExistence type="inferred from homology"/>
<keyword evidence="7 8" id="KW-0378">Hydrolase</keyword>
<dbReference type="GO" id="GO:0004239">
    <property type="term" value="F:initiator methionyl aminopeptidase activity"/>
    <property type="evidence" value="ECO:0007669"/>
    <property type="project" value="UniProtKB-UniRule"/>
</dbReference>
<dbReference type="InterPro" id="IPR000994">
    <property type="entry name" value="Pept_M24"/>
</dbReference>
<feature type="domain" description="Peptidase M24" evidence="10">
    <location>
        <begin position="12"/>
        <end position="305"/>
    </location>
</feature>
<evidence type="ECO:0000256" key="8">
    <source>
        <dbReference type="HAMAP-Rule" id="MF_01975"/>
    </source>
</evidence>
<evidence type="ECO:0000256" key="4">
    <source>
        <dbReference type="ARBA" id="ARBA00022438"/>
    </source>
</evidence>
<comment type="function">
    <text evidence="8 9">Removes the N-terminal methionine from nascent proteins. The N-terminal methionine is often cleaved when the second residue in the primary sequence is small and uncharged (Met-Ala-, Cys, Gly, Pro, Ser, Thr, or Val).</text>
</comment>
<dbReference type="InterPro" id="IPR050247">
    <property type="entry name" value="Met_Aminopeptidase_Type2"/>
</dbReference>
<reference evidence="11 12" key="1">
    <citation type="journal article" date="2016" name="Sci. Rep.">
        <title>Metabolic traits of an uncultured archaeal lineage -MSBL1- from brine pools of the Red Sea.</title>
        <authorList>
            <person name="Mwirichia R."/>
            <person name="Alam I."/>
            <person name="Rashid M."/>
            <person name="Vinu M."/>
            <person name="Ba-Alawi W."/>
            <person name="Anthony Kamau A."/>
            <person name="Kamanda Ngugi D."/>
            <person name="Goker M."/>
            <person name="Klenk H.P."/>
            <person name="Bajic V."/>
            <person name="Stingl U."/>
        </authorList>
    </citation>
    <scope>NUCLEOTIDE SEQUENCE [LARGE SCALE GENOMIC DNA]</scope>
    <source>
        <strain evidence="11">SCGC-AAA382A13</strain>
    </source>
</reference>
<dbReference type="HAMAP" id="MF_01975">
    <property type="entry name" value="MetAP_2_arc"/>
    <property type="match status" value="1"/>
</dbReference>
<comment type="catalytic activity">
    <reaction evidence="1 8 9">
        <text>Release of N-terminal amino acids, preferentially methionine, from peptides and arylamides.</text>
        <dbReference type="EC" id="3.4.11.18"/>
    </reaction>
</comment>
<dbReference type="PRINTS" id="PR00599">
    <property type="entry name" value="MAPEPTIDASE"/>
</dbReference>
<evidence type="ECO:0000256" key="7">
    <source>
        <dbReference type="ARBA" id="ARBA00022801"/>
    </source>
</evidence>
<feature type="binding site" evidence="8">
    <location>
        <position position="299"/>
    </location>
    <ligand>
        <name>a divalent metal cation</name>
        <dbReference type="ChEBI" id="CHEBI:60240"/>
        <label>2</label>
        <note>catalytic</note>
    </ligand>
</feature>
<dbReference type="InterPro" id="IPR001714">
    <property type="entry name" value="Pept_M24_MAP"/>
</dbReference>
<evidence type="ECO:0000313" key="12">
    <source>
        <dbReference type="Proteomes" id="UP000070311"/>
    </source>
</evidence>
<organism evidence="11 12">
    <name type="scientific">candidate division MSBL1 archaeon SCGC-AAA382A13</name>
    <dbReference type="NCBI Taxonomy" id="1698279"/>
    <lineage>
        <taxon>Archaea</taxon>
        <taxon>Methanobacteriati</taxon>
        <taxon>Methanobacteriota</taxon>
        <taxon>candidate division MSBL1</taxon>
    </lineage>
</organism>
<dbReference type="GO" id="GO:0070006">
    <property type="term" value="F:metalloaminopeptidase activity"/>
    <property type="evidence" value="ECO:0007669"/>
    <property type="project" value="UniProtKB-UniRule"/>
</dbReference>
<dbReference type="PANTHER" id="PTHR45777:SF2">
    <property type="entry name" value="METHIONINE AMINOPEPTIDASE 2"/>
    <property type="match status" value="1"/>
</dbReference>
<accession>A0A133VFG9</accession>
<feature type="binding site" evidence="8">
    <location>
        <position position="100"/>
    </location>
    <ligand>
        <name>a divalent metal cation</name>
        <dbReference type="ChEBI" id="CHEBI:60240"/>
        <label>2</label>
        <note>catalytic</note>
    </ligand>
</feature>
<keyword evidence="12" id="KW-1185">Reference proteome</keyword>
<comment type="cofactor">
    <cofactor evidence="2">
        <name>Mn(2+)</name>
        <dbReference type="ChEBI" id="CHEBI:29035"/>
    </cofactor>
</comment>
<evidence type="ECO:0000259" key="10">
    <source>
        <dbReference type="Pfam" id="PF00557"/>
    </source>
</evidence>
<dbReference type="GO" id="GO:0006508">
    <property type="term" value="P:proteolysis"/>
    <property type="evidence" value="ECO:0007669"/>
    <property type="project" value="UniProtKB-KW"/>
</dbReference>
<dbReference type="InterPro" id="IPR036005">
    <property type="entry name" value="Creatinase/aminopeptidase-like"/>
</dbReference>
<comment type="similarity">
    <text evidence="8">Belongs to the peptidase M24A family. Methionine aminopeptidase archaeal type 2 subfamily.</text>
</comment>
<dbReference type="SUPFAM" id="SSF55920">
    <property type="entry name" value="Creatinase/aminopeptidase"/>
    <property type="match status" value="1"/>
</dbReference>
<dbReference type="GO" id="GO:0005737">
    <property type="term" value="C:cytoplasm"/>
    <property type="evidence" value="ECO:0007669"/>
    <property type="project" value="TreeGrafter"/>
</dbReference>
<sequence length="313" mass="35276">MVKKLSEEEVETYKKAGKLAAEVMDKALKMVEPEEKLFDIAEQVEDTIREKGEKPAFPCNISINEKAAHYSPPGDDETEIQAEDLVKIDIGVHFDGYIADMARSVFVEEEKNPEEEEDESVKKKKDMIRTINQVLEKATDAVEPGINVGEIGRIIQETAEQHGYNPISNLTGHNLERWSLHGGVSIPNVEEDTDEVLEEGDVVALEPFITDGEGEVEEMPEVYIFRCRNKSGVSGRMAQQTLREIKNNYGNLPFAERWLTEDLSMIRLQITLRELLSSEALRPYYVLKEVDNGVVAQAEDTMIVTEEGCEVIT</sequence>
<dbReference type="EC" id="3.4.11.18" evidence="8 9"/>
<dbReference type="InterPro" id="IPR028595">
    <property type="entry name" value="MetAP_archaeal"/>
</dbReference>
<comment type="cofactor">
    <cofactor evidence="3">
        <name>Fe(2+)</name>
        <dbReference type="ChEBI" id="CHEBI:29033"/>
    </cofactor>
</comment>
<evidence type="ECO:0000313" key="11">
    <source>
        <dbReference type="EMBL" id="KXB05167.1"/>
    </source>
</evidence>
<comment type="caution">
    <text evidence="11">The sequence shown here is derived from an EMBL/GenBank/DDBJ whole genome shotgun (WGS) entry which is preliminary data.</text>
</comment>
<dbReference type="Pfam" id="PF00557">
    <property type="entry name" value="Peptidase_M24"/>
    <property type="match status" value="1"/>
</dbReference>
<feature type="binding site" evidence="8">
    <location>
        <position position="100"/>
    </location>
    <ligand>
        <name>a divalent metal cation</name>
        <dbReference type="ChEBI" id="CHEBI:60240"/>
        <label>1</label>
    </ligand>
</feature>
<evidence type="ECO:0000256" key="3">
    <source>
        <dbReference type="ARBA" id="ARBA00001954"/>
    </source>
</evidence>
<dbReference type="InterPro" id="IPR036390">
    <property type="entry name" value="WH_DNA-bd_sf"/>
</dbReference>
<feature type="binding site" evidence="8">
    <location>
        <position position="173"/>
    </location>
    <ligand>
        <name>a divalent metal cation</name>
        <dbReference type="ChEBI" id="CHEBI:60240"/>
        <label>2</label>
        <note>catalytic</note>
    </ligand>
</feature>
<keyword evidence="6 8" id="KW-0479">Metal-binding</keyword>
<dbReference type="InterPro" id="IPR036388">
    <property type="entry name" value="WH-like_DNA-bd_sf"/>
</dbReference>
<feature type="binding site" evidence="8">
    <location>
        <position position="69"/>
    </location>
    <ligand>
        <name>substrate</name>
    </ligand>
</feature>
<keyword evidence="5 8" id="KW-0645">Protease</keyword>
<feature type="binding site" evidence="8">
    <location>
        <position position="206"/>
    </location>
    <ligand>
        <name>a divalent metal cation</name>
        <dbReference type="ChEBI" id="CHEBI:60240"/>
        <label>2</label>
        <note>catalytic</note>
    </ligand>
</feature>
<feature type="binding site" evidence="8">
    <location>
        <position position="181"/>
    </location>
    <ligand>
        <name>substrate</name>
    </ligand>
</feature>
<feature type="binding site" evidence="8">
    <location>
        <position position="299"/>
    </location>
    <ligand>
        <name>a divalent metal cation</name>
        <dbReference type="ChEBI" id="CHEBI:60240"/>
        <label>1</label>
    </ligand>
</feature>
<comment type="cofactor">
    <cofactor evidence="8">
        <name>Co(2+)</name>
        <dbReference type="ChEBI" id="CHEBI:48828"/>
    </cofactor>
    <cofactor evidence="8">
        <name>Zn(2+)</name>
        <dbReference type="ChEBI" id="CHEBI:29105"/>
    </cofactor>
    <cofactor evidence="8">
        <name>Mn(2+)</name>
        <dbReference type="ChEBI" id="CHEBI:29035"/>
    </cofactor>
    <cofactor evidence="8">
        <name>Fe(2+)</name>
        <dbReference type="ChEBI" id="CHEBI:29033"/>
    </cofactor>
    <text evidence="8">Binds 2 divalent metal cations per subunit. Has a high-affinity and a low affinity metal-binding site. The true nature of the physiological cofactor is under debate. The enzyme is active with cobalt, zinc, manganese or divalent iron ions. Most likely, methionine aminopeptidases function as mononuclear Fe(2+)-metalloproteases under physiological conditions, and the catalytically relevant metal-binding site has been assigned to the histidine-containing high-affinity site.</text>
</comment>
<dbReference type="Proteomes" id="UP000070311">
    <property type="component" value="Unassembled WGS sequence"/>
</dbReference>